<organism evidence="2 3">
    <name type="scientific">Sinorhizobium fredii (strain NBRC 101917 / NGR234)</name>
    <dbReference type="NCBI Taxonomy" id="394"/>
    <lineage>
        <taxon>Bacteria</taxon>
        <taxon>Pseudomonadati</taxon>
        <taxon>Pseudomonadota</taxon>
        <taxon>Alphaproteobacteria</taxon>
        <taxon>Hyphomicrobiales</taxon>
        <taxon>Rhizobiaceae</taxon>
        <taxon>Sinorhizobium/Ensifer group</taxon>
        <taxon>Sinorhizobium</taxon>
    </lineage>
</organism>
<dbReference type="PANTHER" id="PTHR38342:SF2">
    <property type="entry name" value="INNER MEMBRANE OR EXPORTED"/>
    <property type="match status" value="1"/>
</dbReference>
<dbReference type="Pfam" id="PF03625">
    <property type="entry name" value="DUF302"/>
    <property type="match status" value="1"/>
</dbReference>
<protein>
    <submittedName>
        <fullName evidence="2">CrcB family protein</fullName>
    </submittedName>
</protein>
<dbReference type="PATRIC" id="fig|394.7.peg.979"/>
<dbReference type="SUPFAM" id="SSF103247">
    <property type="entry name" value="TT1751-like"/>
    <property type="match status" value="1"/>
</dbReference>
<geneLocation type="plasmid" evidence="3">
    <name>sym pNGR234b</name>
</geneLocation>
<reference evidence="2 3" key="2">
    <citation type="journal article" date="2009" name="Appl. Environ. Microbiol.">
        <title>Rhizobium sp. strain NGR234 possesses a remarkable number of secretion systems.</title>
        <authorList>
            <person name="Schmeisser C."/>
            <person name="Liesegang H."/>
            <person name="Krysciak D."/>
            <person name="Bakkou N."/>
            <person name="Le Quere A."/>
            <person name="Wollherr A."/>
            <person name="Heinemeyer I."/>
            <person name="Morgenstern B."/>
            <person name="Pommerening-Roeser A."/>
            <person name="Flores M."/>
            <person name="Palacios R."/>
            <person name="Brenner S."/>
            <person name="Gottschalk G."/>
            <person name="Schmitz R.A."/>
            <person name="Broughton W.J."/>
            <person name="Perret X."/>
            <person name="Strittmatter A.W."/>
            <person name="Streit W.R."/>
        </authorList>
    </citation>
    <scope>NUCLEOTIDE SEQUENCE [LARGE SCALE GENOMIC DNA]</scope>
    <source>
        <strain evidence="3">NBRC 101917 / NGR234</strain>
    </source>
</reference>
<dbReference type="Gene3D" id="3.30.310.70">
    <property type="entry name" value="TT1751-like domain"/>
    <property type="match status" value="1"/>
</dbReference>
<accession>C3KPI7</accession>
<evidence type="ECO:0000313" key="2">
    <source>
        <dbReference type="EMBL" id="ACP21995.1"/>
    </source>
</evidence>
<sequence length="197" mass="21382">MISLIEIDSGTIHAATQSVTATFARPLDAQSCRERSFEMMKISNAILSAALLIAMTALAHVSTAEAADWDGIVTVKSRYSVSETVNRIKVSVEDKGITLFGVIDQAKLGNAAGNEVRPSRLVMFGNPALGTTFITANPLAGLDWPVRVLVYQAKDGSVYAAYTDFDWIAKRHRISSREREFAMASQVIQAVTSSVRE</sequence>
<reference evidence="3" key="1">
    <citation type="journal article" date="2004" name="J. Bacteriol.">
        <title>An evolutionary hot spot: the pNGR234b replicon of Rhizobium sp. strain NGR234.</title>
        <authorList>
            <person name="Streit W.R."/>
            <person name="Schmitz R.A."/>
            <person name="Perret X."/>
            <person name="Staehelin C."/>
            <person name="Deakin W.J."/>
            <person name="Raasch C."/>
            <person name="Liesegang H."/>
            <person name="Broughton W.J."/>
        </authorList>
    </citation>
    <scope>NUCLEOTIDE SEQUENCE [LARGE SCALE GENOMIC DNA]</scope>
    <source>
        <strain evidence="3">NBRC 101917 / NGR234</strain>
    </source>
</reference>
<dbReference type="CDD" id="cd14797">
    <property type="entry name" value="DUF302"/>
    <property type="match status" value="1"/>
</dbReference>
<feature type="domain" description="DUF302" evidence="1">
    <location>
        <begin position="105"/>
        <end position="164"/>
    </location>
</feature>
<keyword evidence="2" id="KW-0614">Plasmid</keyword>
<dbReference type="InterPro" id="IPR035923">
    <property type="entry name" value="TT1751-like_sf"/>
</dbReference>
<name>C3KPI7_SINFN</name>
<dbReference type="PANTHER" id="PTHR38342">
    <property type="entry name" value="SLR5037 PROTEIN"/>
    <property type="match status" value="1"/>
</dbReference>
<dbReference type="OrthoDB" id="9799367at2"/>
<dbReference type="EMBL" id="CP000874">
    <property type="protein sequence ID" value="ACP21995.1"/>
    <property type="molecule type" value="Genomic_DNA"/>
</dbReference>
<evidence type="ECO:0000259" key="1">
    <source>
        <dbReference type="Pfam" id="PF03625"/>
    </source>
</evidence>
<dbReference type="InterPro" id="IPR005180">
    <property type="entry name" value="DUF302"/>
</dbReference>
<keyword evidence="3" id="KW-1185">Reference proteome</keyword>
<proteinExistence type="predicted"/>
<evidence type="ECO:0000313" key="3">
    <source>
        <dbReference type="Proteomes" id="UP000001054"/>
    </source>
</evidence>
<dbReference type="HOGENOM" id="CLU_116237_1_0_5"/>
<dbReference type="Proteomes" id="UP000001054">
    <property type="component" value="Plasmid pNGR234b"/>
</dbReference>
<dbReference type="KEGG" id="rhi:NGR_b05360"/>
<dbReference type="AlphaFoldDB" id="C3KPI7"/>
<gene>
    <name evidence="2" type="ordered locus">NGR_b05360</name>
</gene>